<organism evidence="8 9">
    <name type="scientific">Ramazzottius varieornatus</name>
    <name type="common">Water bear</name>
    <name type="synonym">Tardigrade</name>
    <dbReference type="NCBI Taxonomy" id="947166"/>
    <lineage>
        <taxon>Eukaryota</taxon>
        <taxon>Metazoa</taxon>
        <taxon>Ecdysozoa</taxon>
        <taxon>Tardigrada</taxon>
        <taxon>Eutardigrada</taxon>
        <taxon>Parachela</taxon>
        <taxon>Hypsibioidea</taxon>
        <taxon>Ramazzottiidae</taxon>
        <taxon>Ramazzottius</taxon>
    </lineage>
</organism>
<feature type="disulfide bond" evidence="5">
    <location>
        <begin position="361"/>
        <end position="373"/>
    </location>
</feature>
<feature type="binding site" evidence="4">
    <location>
        <position position="260"/>
    </location>
    <ligand>
        <name>3'-phosphoadenylyl sulfate</name>
        <dbReference type="ChEBI" id="CHEBI:58339"/>
    </ligand>
</feature>
<feature type="domain" description="Sulfotransferase" evidence="7">
    <location>
        <begin position="162"/>
        <end position="399"/>
    </location>
</feature>
<dbReference type="Gene3D" id="3.40.50.300">
    <property type="entry name" value="P-loop containing nucleotide triphosphate hydrolases"/>
    <property type="match status" value="1"/>
</dbReference>
<comment type="caution">
    <text evidence="8">The sequence shown here is derived from an EMBL/GenBank/DDBJ whole genome shotgun (WGS) entry which is preliminary data.</text>
</comment>
<evidence type="ECO:0000259" key="7">
    <source>
        <dbReference type="Pfam" id="PF00685"/>
    </source>
</evidence>
<dbReference type="STRING" id="947166.A0A1D1VAS0"/>
<keyword evidence="6" id="KW-1133">Transmembrane helix</keyword>
<evidence type="ECO:0000256" key="5">
    <source>
        <dbReference type="PIRSR" id="PIRSR637359-3"/>
    </source>
</evidence>
<sequence length="415" mass="48083">MMMDEIIVNAEDQMPSSDTFLLVIASMEGDTSLPVPSVGIPEKEPQTRPQSLIPGLSSPISSRQKYFLTPAKRKDAALLWRLLFFCAFLIFSFYLCLRIWTPHDQLVNLDWLEVGTVIESGSYLMEERSSLQLQQQIPRRTRPLRQQVTASNGSPTPTRQLPQAIIIGVKKGGTRALLEYIRMHPQVRAPGSEMHFFDRHYERGIDWYRNQMPLTSGSQITIEKTPSYFVTRDVPKRVYQMDKKMKLIIVVRDPITRAISDYTQARSKGRSNRDFHEMAFYSNGTHRLLDTSWGALRIGLYSQHLDKWLKYFPLEQMLFVSGEELIHNPVGQMDKVQEFLGLTKLVGPQHFFFDSKKGFPCLKRPDAQMRPRCLGKSKGRQHPHIAPDVIAQLRDFYKKFNQRLYSIVGKDFHWM</sequence>
<feature type="binding site" evidence="4">
    <location>
        <position position="252"/>
    </location>
    <ligand>
        <name>3'-phosphoadenylyl sulfate</name>
        <dbReference type="ChEBI" id="CHEBI:58339"/>
    </ligand>
</feature>
<dbReference type="InterPro" id="IPR037359">
    <property type="entry name" value="NST/OST"/>
</dbReference>
<feature type="active site" description="For sulfotransferase activity" evidence="3">
    <location>
        <position position="171"/>
    </location>
</feature>
<dbReference type="Proteomes" id="UP000186922">
    <property type="component" value="Unassembled WGS sequence"/>
</dbReference>
<accession>A0A1D1VAS0</accession>
<evidence type="ECO:0000256" key="2">
    <source>
        <dbReference type="ARBA" id="ARBA00023180"/>
    </source>
</evidence>
<protein>
    <recommendedName>
        <fullName evidence="7">Sulfotransferase domain-containing protein</fullName>
    </recommendedName>
</protein>
<reference evidence="8 9" key="1">
    <citation type="journal article" date="2016" name="Nat. Commun.">
        <title>Extremotolerant tardigrade genome and improved radiotolerance of human cultured cells by tardigrade-unique protein.</title>
        <authorList>
            <person name="Hashimoto T."/>
            <person name="Horikawa D.D."/>
            <person name="Saito Y."/>
            <person name="Kuwahara H."/>
            <person name="Kozuka-Hata H."/>
            <person name="Shin-I T."/>
            <person name="Minakuchi Y."/>
            <person name="Ohishi K."/>
            <person name="Motoyama A."/>
            <person name="Aizu T."/>
            <person name="Enomoto A."/>
            <person name="Kondo K."/>
            <person name="Tanaka S."/>
            <person name="Hara Y."/>
            <person name="Koshikawa S."/>
            <person name="Sagara H."/>
            <person name="Miura T."/>
            <person name="Yokobori S."/>
            <person name="Miyagawa K."/>
            <person name="Suzuki Y."/>
            <person name="Kubo T."/>
            <person name="Oyama M."/>
            <person name="Kohara Y."/>
            <person name="Fujiyama A."/>
            <person name="Arakawa K."/>
            <person name="Katayama T."/>
            <person name="Toyoda A."/>
            <person name="Kunieda T."/>
        </authorList>
    </citation>
    <scope>NUCLEOTIDE SEQUENCE [LARGE SCALE GENOMIC DNA]</scope>
    <source>
        <strain evidence="8 9">YOKOZUNA-1</strain>
    </source>
</reference>
<dbReference type="PANTHER" id="PTHR10605">
    <property type="entry name" value="HEPARAN SULFATE SULFOTRANSFERASE"/>
    <property type="match status" value="1"/>
</dbReference>
<dbReference type="Pfam" id="PF00685">
    <property type="entry name" value="Sulfotransfer_1"/>
    <property type="match status" value="1"/>
</dbReference>
<keyword evidence="1" id="KW-0808">Transferase</keyword>
<evidence type="ECO:0000256" key="3">
    <source>
        <dbReference type="PIRSR" id="PIRSR637359-1"/>
    </source>
</evidence>
<feature type="binding site" evidence="4">
    <location>
        <begin position="171"/>
        <end position="175"/>
    </location>
    <ligand>
        <name>3'-phosphoadenylyl sulfate</name>
        <dbReference type="ChEBI" id="CHEBI:58339"/>
    </ligand>
</feature>
<dbReference type="SUPFAM" id="SSF52540">
    <property type="entry name" value="P-loop containing nucleoside triphosphate hydrolases"/>
    <property type="match status" value="1"/>
</dbReference>
<proteinExistence type="predicted"/>
<keyword evidence="5" id="KW-1015">Disulfide bond</keyword>
<dbReference type="PANTHER" id="PTHR10605:SF72">
    <property type="entry name" value="HEPARAN SULFATE 3-O SULFOTRANSFERASE-B, ISOFORM A"/>
    <property type="match status" value="1"/>
</dbReference>
<evidence type="ECO:0000256" key="4">
    <source>
        <dbReference type="PIRSR" id="PIRSR637359-2"/>
    </source>
</evidence>
<evidence type="ECO:0000313" key="9">
    <source>
        <dbReference type="Proteomes" id="UP000186922"/>
    </source>
</evidence>
<keyword evidence="9" id="KW-1185">Reference proteome</keyword>
<evidence type="ECO:0000256" key="1">
    <source>
        <dbReference type="ARBA" id="ARBA00022679"/>
    </source>
</evidence>
<dbReference type="InterPro" id="IPR000863">
    <property type="entry name" value="Sulfotransferase_dom"/>
</dbReference>
<dbReference type="InterPro" id="IPR027417">
    <property type="entry name" value="P-loop_NTPase"/>
</dbReference>
<dbReference type="AlphaFoldDB" id="A0A1D1VAS0"/>
<keyword evidence="2" id="KW-0325">Glycoprotein</keyword>
<gene>
    <name evidence="8" type="primary">RvY_09849-1</name>
    <name evidence="8" type="synonym">RvY_09849.1</name>
    <name evidence="8" type="ORF">RvY_09849</name>
</gene>
<evidence type="ECO:0000313" key="8">
    <source>
        <dbReference type="EMBL" id="GAU98741.1"/>
    </source>
</evidence>
<feature type="transmembrane region" description="Helical" evidence="6">
    <location>
        <begin position="78"/>
        <end position="100"/>
    </location>
</feature>
<feature type="binding site" evidence="4">
    <location>
        <begin position="378"/>
        <end position="382"/>
    </location>
    <ligand>
        <name>3'-phosphoadenylyl sulfate</name>
        <dbReference type="ChEBI" id="CHEBI:58339"/>
    </ligand>
</feature>
<dbReference type="EMBL" id="BDGG01000005">
    <property type="protein sequence ID" value="GAU98741.1"/>
    <property type="molecule type" value="Genomic_DNA"/>
</dbReference>
<name>A0A1D1VAS0_RAMVA</name>
<dbReference type="OrthoDB" id="411451at2759"/>
<keyword evidence="6" id="KW-0472">Membrane</keyword>
<dbReference type="GO" id="GO:0008467">
    <property type="term" value="F:[heparan sulfate]-glucosamine 3-sulfotransferase activity"/>
    <property type="evidence" value="ECO:0007669"/>
    <property type="project" value="TreeGrafter"/>
</dbReference>
<keyword evidence="6" id="KW-0812">Transmembrane</keyword>
<dbReference type="FunFam" id="3.40.50.300:FF:002997">
    <property type="entry name" value="Sulfotransferase"/>
    <property type="match status" value="1"/>
</dbReference>
<evidence type="ECO:0000256" key="6">
    <source>
        <dbReference type="SAM" id="Phobius"/>
    </source>
</evidence>